<dbReference type="EMBL" id="AEQN01000016">
    <property type="protein sequence ID" value="EFV01774.1"/>
    <property type="molecule type" value="Genomic_DNA"/>
</dbReference>
<dbReference type="eggNOG" id="COG1752">
    <property type="taxonomic scope" value="Bacteria"/>
</dbReference>
<dbReference type="RefSeq" id="WP_006598591.1">
    <property type="nucleotide sequence ID" value="NZ_GL622359.1"/>
</dbReference>
<dbReference type="HOGENOM" id="CLU_655305_0_0_9"/>
<dbReference type="SUPFAM" id="SSF52151">
    <property type="entry name" value="FabD/lysophospholipase-like"/>
    <property type="match status" value="1"/>
</dbReference>
<dbReference type="STRING" id="887929.HMP0721_1167"/>
<evidence type="ECO:0008006" key="3">
    <source>
        <dbReference type="Google" id="ProtNLM"/>
    </source>
</evidence>
<dbReference type="OrthoDB" id="9770965at2"/>
<comment type="caution">
    <text evidence="1">The sequence shown here is derived from an EMBL/GenBank/DDBJ whole genome shotgun (WGS) entry which is preliminary data.</text>
</comment>
<dbReference type="Proteomes" id="UP000004754">
    <property type="component" value="Unassembled WGS sequence"/>
</dbReference>
<protein>
    <recommendedName>
        <fullName evidence="3">PNPLA domain-containing protein</fullName>
    </recommendedName>
</protein>
<evidence type="ECO:0000313" key="2">
    <source>
        <dbReference type="Proteomes" id="UP000004754"/>
    </source>
</evidence>
<evidence type="ECO:0000313" key="1">
    <source>
        <dbReference type="EMBL" id="EFV01774.1"/>
    </source>
</evidence>
<keyword evidence="2" id="KW-1185">Reference proteome</keyword>
<accession>E6MGN4</accession>
<dbReference type="AlphaFoldDB" id="E6MGN4"/>
<reference evidence="1 2" key="1">
    <citation type="submission" date="2010-12" db="EMBL/GenBank/DDBJ databases">
        <authorList>
            <person name="Muzny D."/>
            <person name="Qin X."/>
            <person name="Deng J."/>
            <person name="Jiang H."/>
            <person name="Liu Y."/>
            <person name="Qu J."/>
            <person name="Song X.-Z."/>
            <person name="Zhang L."/>
            <person name="Thornton R."/>
            <person name="Coyle M."/>
            <person name="Francisco L."/>
            <person name="Jackson L."/>
            <person name="Javaid M."/>
            <person name="Korchina V."/>
            <person name="Kovar C."/>
            <person name="Mata R."/>
            <person name="Mathew T."/>
            <person name="Ngo R."/>
            <person name="Nguyen L."/>
            <person name="Nguyen N."/>
            <person name="Okwuonu G."/>
            <person name="Ongeri F."/>
            <person name="Pham C."/>
            <person name="Simmons D."/>
            <person name="Wilczek-Boney K."/>
            <person name="Hale W."/>
            <person name="Jakkamsetti A."/>
            <person name="Pham P."/>
            <person name="Ruth R."/>
            <person name="San Lucas F."/>
            <person name="Warren J."/>
            <person name="Zhang J."/>
            <person name="Zhao Z."/>
            <person name="Zhou C."/>
            <person name="Zhu D."/>
            <person name="Lee S."/>
            <person name="Bess C."/>
            <person name="Blankenburg K."/>
            <person name="Forbes L."/>
            <person name="Fu Q."/>
            <person name="Gubbala S."/>
            <person name="Hirani K."/>
            <person name="Jayaseelan J.C."/>
            <person name="Lara F."/>
            <person name="Munidasa M."/>
            <person name="Palculict T."/>
            <person name="Patil S."/>
            <person name="Pu L.-L."/>
            <person name="Saada N."/>
            <person name="Tang L."/>
            <person name="Weissenberger G."/>
            <person name="Zhu Y."/>
            <person name="Hemphill L."/>
            <person name="Shang Y."/>
            <person name="Youmans B."/>
            <person name="Ayvaz T."/>
            <person name="Ross M."/>
            <person name="Santibanez J."/>
            <person name="Aqrawi P."/>
            <person name="Gross S."/>
            <person name="Joshi V."/>
            <person name="Fowler G."/>
            <person name="Nazareth L."/>
            <person name="Reid J."/>
            <person name="Worley K."/>
            <person name="Petrosino J."/>
            <person name="Highlander S."/>
            <person name="Gibbs R."/>
        </authorList>
    </citation>
    <scope>NUCLEOTIDE SEQUENCE [LARGE SCALE GENOMIC DNA]</scope>
    <source>
        <strain evidence="1 2">ATCC 23263</strain>
    </source>
</reference>
<organism evidence="1 2">
    <name type="scientific">Pseudoramibacter alactolyticus ATCC 23263</name>
    <dbReference type="NCBI Taxonomy" id="887929"/>
    <lineage>
        <taxon>Bacteria</taxon>
        <taxon>Bacillati</taxon>
        <taxon>Bacillota</taxon>
        <taxon>Clostridia</taxon>
        <taxon>Eubacteriales</taxon>
        <taxon>Eubacteriaceae</taxon>
        <taxon>Pseudoramibacter</taxon>
    </lineage>
</organism>
<name>E6MGN4_9FIRM</name>
<proteinExistence type="predicted"/>
<dbReference type="InterPro" id="IPR016035">
    <property type="entry name" value="Acyl_Trfase/lysoPLipase"/>
</dbReference>
<gene>
    <name evidence="1" type="ORF">HMP0721_1167</name>
</gene>
<sequence length="419" mass="45549">MAATPEKEAICLVLSGDAQGPYTMGVARAIRSKNLPLARVIGSGAGTLAAAFIAQGKEDLARNFWCSPLAGAIIHAAETMAKRYVLEWAALDFDVFRQAYIRACHSIEINTLRQQLSIYLSEERLRRSPVALSFVTVHPETLLPVSCELSAVPEGQFLNYLWAGLLIPVFKTLPDGRRTYLEAGFLSVMPATLALKAPEPHLVAVDFANADFRQNPHHRLTLIQHSVYLALSPDHDTERFAQQENWGNTDALKALYYLLGNFYSIDAAGDHRFFDALTAFLGTLPEDPTLRRGLIAVLSPAGASREAIVGALMAELNHSALRRAPQKMVALLELTARVLAVPTAPIYAPDALILAILNALNTAVRRAADSFATKSFGAFYTRLLQAPDAISAGDLTPEMRIAAVMALSIQATADRMRAS</sequence>